<gene>
    <name evidence="1" type="ORF">MNBD_GAMMA05-1402</name>
</gene>
<dbReference type="PANTHER" id="PTHR37811:SF2">
    <property type="entry name" value="ABM DOMAIN-CONTAINING PROTEIN"/>
    <property type="match status" value="1"/>
</dbReference>
<dbReference type="InterPro" id="IPR011008">
    <property type="entry name" value="Dimeric_a/b-barrel"/>
</dbReference>
<dbReference type="PANTHER" id="PTHR37811">
    <property type="entry name" value="BLL5343 PROTEIN"/>
    <property type="match status" value="1"/>
</dbReference>
<dbReference type="Gene3D" id="3.30.70.100">
    <property type="match status" value="1"/>
</dbReference>
<sequence>MYAVIFKAEINILDSRYSEMALQMRELAINKYGCKEFTSVTDGTQEIAISYWQNQEQIKQWKQESKHLVAQKLGQTIWYKSYTVQIVEVVREYSKNT</sequence>
<dbReference type="EMBL" id="UOFE01000002">
    <property type="protein sequence ID" value="VAW50381.1"/>
    <property type="molecule type" value="Genomic_DNA"/>
</dbReference>
<dbReference type="SUPFAM" id="SSF54909">
    <property type="entry name" value="Dimeric alpha+beta barrel"/>
    <property type="match status" value="1"/>
</dbReference>
<reference evidence="1" key="1">
    <citation type="submission" date="2018-06" db="EMBL/GenBank/DDBJ databases">
        <authorList>
            <person name="Zhirakovskaya E."/>
        </authorList>
    </citation>
    <scope>NUCLEOTIDE SEQUENCE</scope>
</reference>
<name>A0A3B0W518_9ZZZZ</name>
<protein>
    <submittedName>
        <fullName evidence="1">Uncharacterized protein YqjZ</fullName>
    </submittedName>
</protein>
<dbReference type="AlphaFoldDB" id="A0A3B0W518"/>
<proteinExistence type="predicted"/>
<organism evidence="1">
    <name type="scientific">hydrothermal vent metagenome</name>
    <dbReference type="NCBI Taxonomy" id="652676"/>
    <lineage>
        <taxon>unclassified sequences</taxon>
        <taxon>metagenomes</taxon>
        <taxon>ecological metagenomes</taxon>
    </lineage>
</organism>
<accession>A0A3B0W518</accession>
<dbReference type="InterPro" id="IPR052936">
    <property type="entry name" value="Jasmonate_Hydroxylase-like"/>
</dbReference>
<evidence type="ECO:0000313" key="1">
    <source>
        <dbReference type="EMBL" id="VAW50381.1"/>
    </source>
</evidence>